<proteinExistence type="predicted"/>
<dbReference type="SUPFAM" id="SSF56059">
    <property type="entry name" value="Glutathione synthetase ATP-binding domain-like"/>
    <property type="match status" value="1"/>
</dbReference>
<dbReference type="AlphaFoldDB" id="A0A3N5C392"/>
<comment type="caution">
    <text evidence="3">The sequence shown here is derived from an EMBL/GenBank/DDBJ whole genome shotgun (WGS) entry which is preliminary data.</text>
</comment>
<dbReference type="Gene3D" id="3.40.50.20">
    <property type="match status" value="1"/>
</dbReference>
<keyword evidence="1" id="KW-0067">ATP-binding</keyword>
<accession>A0A3N5C392</accession>
<sequence>MEQNILPVILGPTEHAYSYAVDFDKQFGMECLIVAQDYLKMTKYSSLFKRYEVCPNIYEDESFLNSLIEVASKHPKQTLILLPTSDKYLSLVVKYQDELKKYYKLNVPTTDQFNKLFYKRNFYETCKAFNVDIPETYVHHFGDPSFNESIQFPVILKVDDSSTYTESFEGKQKIYYLNSYDEINETIQLIYTQSNYKGALIIQEYIEGSDTTLYDIVYYANQSKKAQFISFAQVLLQDPELISVGNYLAMISRYNKTVMDQAKSLMEGIGYQGFANFDLKYDKKDGKYKFFEANLRIGRGSSYINSSKRSMSQLLIDDLIEEKSNKLYYMNNKVLFSFIPIPLLKKYINENSLHLEVNELSKQKAIYRPLKYYNEKSLKHKVYSTYRLYVYYKKLKKSAWQKEIYGNDDAM</sequence>
<keyword evidence="3" id="KW-0436">Ligase</keyword>
<dbReference type="OrthoDB" id="5420347at2"/>
<protein>
    <submittedName>
        <fullName evidence="3">D-aspartate ligase</fullName>
    </submittedName>
</protein>
<dbReference type="InterPro" id="IPR013815">
    <property type="entry name" value="ATP_grasp_subdomain_1"/>
</dbReference>
<evidence type="ECO:0000259" key="2">
    <source>
        <dbReference type="PROSITE" id="PS50975"/>
    </source>
</evidence>
<evidence type="ECO:0000256" key="1">
    <source>
        <dbReference type="PROSITE-ProRule" id="PRU00409"/>
    </source>
</evidence>
<dbReference type="PROSITE" id="PS50975">
    <property type="entry name" value="ATP_GRASP"/>
    <property type="match status" value="1"/>
</dbReference>
<keyword evidence="4" id="KW-1185">Reference proteome</keyword>
<gene>
    <name evidence="3" type="ORF">EDD62_1302</name>
</gene>
<evidence type="ECO:0000313" key="3">
    <source>
        <dbReference type="EMBL" id="RPF56648.1"/>
    </source>
</evidence>
<organism evidence="3 4">
    <name type="scientific">Abyssicoccus albus</name>
    <dbReference type="NCBI Taxonomy" id="1817405"/>
    <lineage>
        <taxon>Bacteria</taxon>
        <taxon>Bacillati</taxon>
        <taxon>Bacillota</taxon>
        <taxon>Bacilli</taxon>
        <taxon>Bacillales</taxon>
        <taxon>Abyssicoccaceae</taxon>
    </lineage>
</organism>
<feature type="domain" description="ATP-grasp" evidence="2">
    <location>
        <begin position="123"/>
        <end position="320"/>
    </location>
</feature>
<name>A0A3N5C392_9BACL</name>
<dbReference type="EMBL" id="RKRK01000003">
    <property type="protein sequence ID" value="RPF56648.1"/>
    <property type="molecule type" value="Genomic_DNA"/>
</dbReference>
<evidence type="ECO:0000313" key="4">
    <source>
        <dbReference type="Proteomes" id="UP000277108"/>
    </source>
</evidence>
<dbReference type="GO" id="GO:0005524">
    <property type="term" value="F:ATP binding"/>
    <property type="evidence" value="ECO:0007669"/>
    <property type="project" value="UniProtKB-UniRule"/>
</dbReference>
<reference evidence="3 4" key="1">
    <citation type="submission" date="2018-11" db="EMBL/GenBank/DDBJ databases">
        <title>Genomic Encyclopedia of Type Strains, Phase IV (KMG-IV): sequencing the most valuable type-strain genomes for metagenomic binning, comparative biology and taxonomic classification.</title>
        <authorList>
            <person name="Goeker M."/>
        </authorList>
    </citation>
    <scope>NUCLEOTIDE SEQUENCE [LARGE SCALE GENOMIC DNA]</scope>
    <source>
        <strain evidence="3 4">DSM 29158</strain>
    </source>
</reference>
<keyword evidence="1" id="KW-0547">Nucleotide-binding</keyword>
<dbReference type="Proteomes" id="UP000277108">
    <property type="component" value="Unassembled WGS sequence"/>
</dbReference>
<dbReference type="Gene3D" id="3.30.470.20">
    <property type="entry name" value="ATP-grasp fold, B domain"/>
    <property type="match status" value="1"/>
</dbReference>
<dbReference type="RefSeq" id="WP_123807982.1">
    <property type="nucleotide sequence ID" value="NZ_RKRK01000003.1"/>
</dbReference>
<dbReference type="GO" id="GO:0046872">
    <property type="term" value="F:metal ion binding"/>
    <property type="evidence" value="ECO:0007669"/>
    <property type="project" value="InterPro"/>
</dbReference>
<dbReference type="Gene3D" id="3.30.1490.20">
    <property type="entry name" value="ATP-grasp fold, A domain"/>
    <property type="match status" value="1"/>
</dbReference>
<dbReference type="GO" id="GO:0016874">
    <property type="term" value="F:ligase activity"/>
    <property type="evidence" value="ECO:0007669"/>
    <property type="project" value="UniProtKB-KW"/>
</dbReference>
<dbReference type="InterPro" id="IPR011761">
    <property type="entry name" value="ATP-grasp"/>
</dbReference>